<evidence type="ECO:0000313" key="2">
    <source>
        <dbReference type="Proteomes" id="UP000067008"/>
    </source>
</evidence>
<gene>
    <name evidence="1" type="ORF">PI172_0718</name>
</gene>
<reference evidence="1 2" key="1">
    <citation type="submission" date="2015-07" db="EMBL/GenBank/DDBJ databases">
        <title>Complete genome sequence of Prevotella intermedia strain 17-2.</title>
        <authorList>
            <person name="Nambu T."/>
        </authorList>
    </citation>
    <scope>NUCLEOTIDE SEQUENCE [LARGE SCALE GENOMIC DNA]</scope>
    <source>
        <strain evidence="1 2">17-2</strain>
    </source>
</reference>
<dbReference type="EMBL" id="AP014925">
    <property type="protein sequence ID" value="BAR95446.1"/>
    <property type="molecule type" value="Genomic_DNA"/>
</dbReference>
<protein>
    <submittedName>
        <fullName evidence="1">Uncharacterized protein</fullName>
    </submittedName>
</protein>
<dbReference type="Proteomes" id="UP000067008">
    <property type="component" value="Chromosome 2"/>
</dbReference>
<sequence length="37" mass="4452">MGKSRQNRRLKKRIGYLEKCQINLELWILMSIFAKDA</sequence>
<name>A0AAD1BI51_PREIN</name>
<organism evidence="1 2">
    <name type="scientific">Prevotella intermedia</name>
    <dbReference type="NCBI Taxonomy" id="28131"/>
    <lineage>
        <taxon>Bacteria</taxon>
        <taxon>Pseudomonadati</taxon>
        <taxon>Bacteroidota</taxon>
        <taxon>Bacteroidia</taxon>
        <taxon>Bacteroidales</taxon>
        <taxon>Prevotellaceae</taxon>
        <taxon>Prevotella</taxon>
    </lineage>
</organism>
<accession>A0AAD1BI51</accession>
<dbReference type="AlphaFoldDB" id="A0AAD1BI51"/>
<proteinExistence type="predicted"/>
<evidence type="ECO:0000313" key="1">
    <source>
        <dbReference type="EMBL" id="BAR95446.1"/>
    </source>
</evidence>